<feature type="region of interest" description="Disordered" evidence="2">
    <location>
        <begin position="586"/>
        <end position="610"/>
    </location>
</feature>
<evidence type="ECO:0000256" key="2">
    <source>
        <dbReference type="SAM" id="MobiDB-lite"/>
    </source>
</evidence>
<dbReference type="EMBL" id="CAMXCT010006762">
    <property type="protein sequence ID" value="CAI4019639.1"/>
    <property type="molecule type" value="Genomic_DNA"/>
</dbReference>
<reference evidence="3" key="1">
    <citation type="submission" date="2022-10" db="EMBL/GenBank/DDBJ databases">
        <authorList>
            <person name="Chen Y."/>
            <person name="Dougan E. K."/>
            <person name="Chan C."/>
            <person name="Rhodes N."/>
            <person name="Thang M."/>
        </authorList>
    </citation>
    <scope>NUCLEOTIDE SEQUENCE</scope>
</reference>
<feature type="coiled-coil region" evidence="1">
    <location>
        <begin position="120"/>
        <end position="147"/>
    </location>
</feature>
<gene>
    <name evidence="3" type="ORF">C1SCF055_LOCUS44131</name>
</gene>
<reference evidence="4 5" key="2">
    <citation type="submission" date="2024-05" db="EMBL/GenBank/DDBJ databases">
        <authorList>
            <person name="Chen Y."/>
            <person name="Shah S."/>
            <person name="Dougan E. K."/>
            <person name="Thang M."/>
            <person name="Chan C."/>
        </authorList>
    </citation>
    <scope>NUCLEOTIDE SEQUENCE [LARGE SCALE GENOMIC DNA]</scope>
</reference>
<feature type="compositionally biased region" description="Low complexity" evidence="2">
    <location>
        <begin position="295"/>
        <end position="309"/>
    </location>
</feature>
<organism evidence="3">
    <name type="scientific">Cladocopium goreaui</name>
    <dbReference type="NCBI Taxonomy" id="2562237"/>
    <lineage>
        <taxon>Eukaryota</taxon>
        <taxon>Sar</taxon>
        <taxon>Alveolata</taxon>
        <taxon>Dinophyceae</taxon>
        <taxon>Suessiales</taxon>
        <taxon>Symbiodiniaceae</taxon>
        <taxon>Cladocopium</taxon>
    </lineage>
</organism>
<proteinExistence type="predicted"/>
<dbReference type="EMBL" id="CAMXCT030006762">
    <property type="protein sequence ID" value="CAL4806951.1"/>
    <property type="molecule type" value="Genomic_DNA"/>
</dbReference>
<evidence type="ECO:0000313" key="4">
    <source>
        <dbReference type="EMBL" id="CAL4806951.1"/>
    </source>
</evidence>
<feature type="region of interest" description="Disordered" evidence="2">
    <location>
        <begin position="282"/>
        <end position="312"/>
    </location>
</feature>
<feature type="region of interest" description="Disordered" evidence="2">
    <location>
        <begin position="331"/>
        <end position="350"/>
    </location>
</feature>
<feature type="region of interest" description="Disordered" evidence="2">
    <location>
        <begin position="678"/>
        <end position="714"/>
    </location>
</feature>
<dbReference type="Proteomes" id="UP001152797">
    <property type="component" value="Unassembled WGS sequence"/>
</dbReference>
<keyword evidence="1" id="KW-0175">Coiled coil</keyword>
<accession>A0A9P1GR27</accession>
<dbReference type="AlphaFoldDB" id="A0A9P1GR27"/>
<protein>
    <submittedName>
        <fullName evidence="3">Uncharacterized protein</fullName>
    </submittedName>
</protein>
<evidence type="ECO:0000313" key="3">
    <source>
        <dbReference type="EMBL" id="CAI4019639.1"/>
    </source>
</evidence>
<feature type="compositionally biased region" description="Low complexity" evidence="2">
    <location>
        <begin position="480"/>
        <end position="500"/>
    </location>
</feature>
<comment type="caution">
    <text evidence="3">The sequence shown here is derived from an EMBL/GenBank/DDBJ whole genome shotgun (WGS) entry which is preliminary data.</text>
</comment>
<name>A0A9P1GR27_9DINO</name>
<feature type="compositionally biased region" description="Polar residues" evidence="2">
    <location>
        <begin position="686"/>
        <end position="714"/>
    </location>
</feature>
<evidence type="ECO:0000313" key="5">
    <source>
        <dbReference type="Proteomes" id="UP001152797"/>
    </source>
</evidence>
<evidence type="ECO:0000256" key="1">
    <source>
        <dbReference type="SAM" id="Coils"/>
    </source>
</evidence>
<feature type="region of interest" description="Disordered" evidence="2">
    <location>
        <begin position="393"/>
        <end position="557"/>
    </location>
</feature>
<sequence length="742" mass="79809">MVVPSYEVRVPALWGAAPRIMPLAPGSTRSCSSSCSSCSDLPVAPVAAPKVRSFQALREAVPRPGTLHTVDLSKVEEEATLAAMTVPAQSSNLKAKKSSVIFSTVKREEQKNPMRTSADMEELQRENDRLMRSLQERTAQEKELERNARMQSIIFQRREQDLRLACESAACRPSVSEAPEVSEVSKGTPGQREQLQIIYIQAGQLSIPRAMHLKLPIRAAKASVGQQSANCEAAVFPEASSSARSSRSSVSQPNLLHGVEAEDGADVISWITPCLAEEECPRSRSHSAGSHSDLSTPSRSAESTSSQAAGSTQRWIISLSKVEVEAVVKEAANHQQPAEEEDCESSCLPEETPALSSELLAEMYQQEAAYDASPPVEETPALSSELLAEMYQQEAAYDASPPVEEEDCESSRLPEETPALSSELLEEMCQQEAAYDASTPVEEAAAASELPAEIPQADRELLPDVDGQASDSDSDEDSGSDTSDSSDSSGSSTSSSSGPTDSEEESESSPENGDSLDKAQNEAGNAEGFAPTNALDAARDTSPSSPIFQEREVEEVPELSATTVWRNKILGRLEAPQRMARQKGLENLTMPRHQVPAPCMSPPHPLPKRTVELSGTDALVSLRLSAKELAKEKLKMLQQHRAEAKGTGVSLPQLGAKLAPESLWEVSQVPQAAHFTKLGKARMSKQAAQSKGNKNNPFKASMTQSQSLPSISAPSQFGITAGVQKKVLQAPIPSERPMDMRT</sequence>
<keyword evidence="5" id="KW-1185">Reference proteome</keyword>
<feature type="compositionally biased region" description="Low complexity" evidence="2">
    <location>
        <begin position="442"/>
        <end position="453"/>
    </location>
</feature>
<dbReference type="EMBL" id="CAMXCT020006762">
    <property type="protein sequence ID" value="CAL1173014.1"/>
    <property type="molecule type" value="Genomic_DNA"/>
</dbReference>